<evidence type="ECO:0000313" key="4">
    <source>
        <dbReference type="Proteomes" id="UP000184120"/>
    </source>
</evidence>
<evidence type="ECO:0000313" key="5">
    <source>
        <dbReference type="Proteomes" id="UP000650994"/>
    </source>
</evidence>
<protein>
    <recommendedName>
        <fullName evidence="6">Lipoprotein</fullName>
    </recommendedName>
</protein>
<dbReference type="EMBL" id="BMFL01000010">
    <property type="protein sequence ID" value="GGE99265.1"/>
    <property type="molecule type" value="Genomic_DNA"/>
</dbReference>
<reference evidence="2" key="1">
    <citation type="journal article" date="2014" name="Int. J. Syst. Evol. Microbiol.">
        <title>Complete genome of a new Firmicutes species belonging to the dominant human colonic microbiota ('Ruminococcus bicirculans') reveals two chromosomes and a selective capacity to utilize plant glucans.</title>
        <authorList>
            <consortium name="NISC Comparative Sequencing Program"/>
            <person name="Wegmann U."/>
            <person name="Louis P."/>
            <person name="Goesmann A."/>
            <person name="Henrissat B."/>
            <person name="Duncan S.H."/>
            <person name="Flint H.J."/>
        </authorList>
    </citation>
    <scope>NUCLEOTIDE SEQUENCE</scope>
    <source>
        <strain evidence="2">CGMCC 1.12707</strain>
    </source>
</reference>
<evidence type="ECO:0000256" key="1">
    <source>
        <dbReference type="SAM" id="SignalP"/>
    </source>
</evidence>
<proteinExistence type="predicted"/>
<reference evidence="2" key="5">
    <citation type="submission" date="2024-05" db="EMBL/GenBank/DDBJ databases">
        <authorList>
            <person name="Sun Q."/>
            <person name="Zhou Y."/>
        </authorList>
    </citation>
    <scope>NUCLEOTIDE SEQUENCE</scope>
    <source>
        <strain evidence="2">CGMCC 1.12707</strain>
    </source>
</reference>
<dbReference type="RefSeq" id="WP_072929760.1">
    <property type="nucleotide sequence ID" value="NZ_BMFL01000010.1"/>
</dbReference>
<gene>
    <name evidence="2" type="ORF">GCM10010984_16060</name>
    <name evidence="3" type="ORF">SAMN05443634_102298</name>
</gene>
<reference evidence="3" key="2">
    <citation type="submission" date="2016-11" db="EMBL/GenBank/DDBJ databases">
        <authorList>
            <person name="Jaros S."/>
            <person name="Januszkiewicz K."/>
            <person name="Wedrychowicz H."/>
        </authorList>
    </citation>
    <scope>NUCLEOTIDE SEQUENCE [LARGE SCALE GENOMIC DNA]</scope>
    <source>
        <strain evidence="3">DSM 27989</strain>
    </source>
</reference>
<dbReference type="Proteomes" id="UP000650994">
    <property type="component" value="Unassembled WGS sequence"/>
</dbReference>
<feature type="signal peptide" evidence="1">
    <location>
        <begin position="1"/>
        <end position="21"/>
    </location>
</feature>
<dbReference type="Proteomes" id="UP000184120">
    <property type="component" value="Unassembled WGS sequence"/>
</dbReference>
<name>A0A1M6UBI4_9FLAO</name>
<reference evidence="5" key="4">
    <citation type="journal article" date="2019" name="Int. J. Syst. Evol. Microbiol.">
        <title>The Global Catalogue of Microorganisms (GCM) 10K type strain sequencing project: providing services to taxonomists for standard genome sequencing and annotation.</title>
        <authorList>
            <consortium name="The Broad Institute Genomics Platform"/>
            <consortium name="The Broad Institute Genome Sequencing Center for Infectious Disease"/>
            <person name="Wu L."/>
            <person name="Ma J."/>
        </authorList>
    </citation>
    <scope>NUCLEOTIDE SEQUENCE [LARGE SCALE GENOMIC DNA]</scope>
    <source>
        <strain evidence="5">CGMCC 1.12707</strain>
    </source>
</reference>
<reference evidence="4" key="3">
    <citation type="submission" date="2016-11" db="EMBL/GenBank/DDBJ databases">
        <authorList>
            <person name="Varghese N."/>
            <person name="Submissions S."/>
        </authorList>
    </citation>
    <scope>NUCLEOTIDE SEQUENCE [LARGE SCALE GENOMIC DNA]</scope>
    <source>
        <strain evidence="4">DSM 27989</strain>
    </source>
</reference>
<keyword evidence="5" id="KW-1185">Reference proteome</keyword>
<dbReference type="PROSITE" id="PS51257">
    <property type="entry name" value="PROKAR_LIPOPROTEIN"/>
    <property type="match status" value="1"/>
</dbReference>
<dbReference type="EMBL" id="FRBH01000002">
    <property type="protein sequence ID" value="SHK66574.1"/>
    <property type="molecule type" value="Genomic_DNA"/>
</dbReference>
<feature type="chain" id="PRO_5012816478" description="Lipoprotein" evidence="1">
    <location>
        <begin position="22"/>
        <end position="190"/>
    </location>
</feature>
<dbReference type="OrthoDB" id="9854607at2"/>
<dbReference type="AlphaFoldDB" id="A0A1M6UBI4"/>
<keyword evidence="1" id="KW-0732">Signal</keyword>
<evidence type="ECO:0000313" key="2">
    <source>
        <dbReference type="EMBL" id="GGE99265.1"/>
    </source>
</evidence>
<organism evidence="3 4">
    <name type="scientific">Chishuiella changwenlii</name>
    <dbReference type="NCBI Taxonomy" id="1434701"/>
    <lineage>
        <taxon>Bacteria</taxon>
        <taxon>Pseudomonadati</taxon>
        <taxon>Bacteroidota</taxon>
        <taxon>Flavobacteriia</taxon>
        <taxon>Flavobacteriales</taxon>
        <taxon>Weeksellaceae</taxon>
        <taxon>Chishuiella</taxon>
    </lineage>
</organism>
<accession>A0A1M6UBI4</accession>
<evidence type="ECO:0008006" key="6">
    <source>
        <dbReference type="Google" id="ProtNLM"/>
    </source>
</evidence>
<evidence type="ECO:0000313" key="3">
    <source>
        <dbReference type="EMBL" id="SHK66574.1"/>
    </source>
</evidence>
<sequence>MKYYTFLFLSILLLVSCSSNFTNKRYVYINESKEHDIEIMFFKDSTFILKDVYGCNKMGQKGNWSFLNKRNNNKLNTSIILKDTTKVSVSTNMHNKIIYSYTSSLDNKKYMYTENSYFLLINIDTAYFTDKNILKINNFEFVHFNGNIEKKRIKILEKQLTNKVGKKIYIETLGKGISSKKARENLKICK</sequence>